<comment type="caution">
    <text evidence="1">The sequence shown here is derived from an EMBL/GenBank/DDBJ whole genome shotgun (WGS) entry which is preliminary data.</text>
</comment>
<evidence type="ECO:0000313" key="2">
    <source>
        <dbReference type="Proteomes" id="UP000234661"/>
    </source>
</evidence>
<dbReference type="AlphaFoldDB" id="A0A2J4YKN2"/>
<gene>
    <name evidence="1" type="ORF">CWM85_29015</name>
</gene>
<accession>A0A2J4YKN2</accession>
<reference evidence="1 2" key="2">
    <citation type="submission" date="2018-01" db="EMBL/GenBank/DDBJ databases">
        <title>Genomic study of Klebsiella pneumoniae.</title>
        <authorList>
            <person name="Yang Y."/>
            <person name="Bicalho R."/>
        </authorList>
    </citation>
    <scope>NUCLEOTIDE SEQUENCE [LARGE SCALE GENOMIC DNA]</scope>
    <source>
        <strain evidence="1 2">A2</strain>
    </source>
</reference>
<reference evidence="1 2" key="1">
    <citation type="submission" date="2017-11" db="EMBL/GenBank/DDBJ databases">
        <authorList>
            <person name="Han C.G."/>
        </authorList>
    </citation>
    <scope>NUCLEOTIDE SEQUENCE [LARGE SCALE GENOMIC DNA]</scope>
    <source>
        <strain evidence="1 2">A2</strain>
    </source>
</reference>
<proteinExistence type="predicted"/>
<organism evidence="1 2">
    <name type="scientific">Klebsiella michiganensis</name>
    <dbReference type="NCBI Taxonomy" id="1134687"/>
    <lineage>
        <taxon>Bacteria</taxon>
        <taxon>Pseudomonadati</taxon>
        <taxon>Pseudomonadota</taxon>
        <taxon>Gammaproteobacteria</taxon>
        <taxon>Enterobacterales</taxon>
        <taxon>Enterobacteriaceae</taxon>
        <taxon>Klebsiella/Raoultella group</taxon>
        <taxon>Klebsiella</taxon>
    </lineage>
</organism>
<protein>
    <submittedName>
        <fullName evidence="1">Uncharacterized protein</fullName>
    </submittedName>
</protein>
<sequence length="86" mass="8988">MSFTITKSIACSKYYPDYGIAVDDGTEEVALTVTVVSVDSLSASACTVNYVVETGGVKSPYAQFTFDYAGGNPLTEAEAALSTLIT</sequence>
<dbReference type="EMBL" id="PIET01001293">
    <property type="protein sequence ID" value="PLM51321.1"/>
    <property type="molecule type" value="Genomic_DNA"/>
</dbReference>
<dbReference type="Proteomes" id="UP000234661">
    <property type="component" value="Unassembled WGS sequence"/>
</dbReference>
<evidence type="ECO:0000313" key="1">
    <source>
        <dbReference type="EMBL" id="PLM51321.1"/>
    </source>
</evidence>
<name>A0A2J4YKN2_9ENTR</name>